<name>A0A645FM19_9ZZZZ</name>
<protein>
    <submittedName>
        <fullName evidence="1">Uncharacterized protein</fullName>
    </submittedName>
</protein>
<evidence type="ECO:0000313" key="1">
    <source>
        <dbReference type="EMBL" id="MPN13454.1"/>
    </source>
</evidence>
<comment type="caution">
    <text evidence="1">The sequence shown here is derived from an EMBL/GenBank/DDBJ whole genome shotgun (WGS) entry which is preliminary data.</text>
</comment>
<dbReference type="AlphaFoldDB" id="A0A645FM19"/>
<sequence length="68" mass="7217">MVFTKAAVDVLDMVDKAFQLCQRDDAAVVLGMCLCVKRCTISAHQPGDGGADGLKGHFLFKGAQYGVV</sequence>
<proteinExistence type="predicted"/>
<gene>
    <name evidence="1" type="ORF">SDC9_160775</name>
</gene>
<accession>A0A645FM19</accession>
<dbReference type="EMBL" id="VSSQ01059952">
    <property type="protein sequence ID" value="MPN13454.1"/>
    <property type="molecule type" value="Genomic_DNA"/>
</dbReference>
<organism evidence="1">
    <name type="scientific">bioreactor metagenome</name>
    <dbReference type="NCBI Taxonomy" id="1076179"/>
    <lineage>
        <taxon>unclassified sequences</taxon>
        <taxon>metagenomes</taxon>
        <taxon>ecological metagenomes</taxon>
    </lineage>
</organism>
<reference evidence="1" key="1">
    <citation type="submission" date="2019-08" db="EMBL/GenBank/DDBJ databases">
        <authorList>
            <person name="Kucharzyk K."/>
            <person name="Murdoch R.W."/>
            <person name="Higgins S."/>
            <person name="Loffler F."/>
        </authorList>
    </citation>
    <scope>NUCLEOTIDE SEQUENCE</scope>
</reference>